<proteinExistence type="predicted"/>
<gene>
    <name evidence="1" type="ORF">ABEB36_015486</name>
</gene>
<dbReference type="AlphaFoldDB" id="A0ABD1DZK6"/>
<reference evidence="1 2" key="1">
    <citation type="submission" date="2024-05" db="EMBL/GenBank/DDBJ databases">
        <title>Genetic variation in Jamaican populations of the coffee berry borer (Hypothenemus hampei).</title>
        <authorList>
            <person name="Errbii M."/>
            <person name="Myrie A."/>
        </authorList>
    </citation>
    <scope>NUCLEOTIDE SEQUENCE [LARGE SCALE GENOMIC DNA]</scope>
    <source>
        <strain evidence="1">JA-Hopewell-2020-01-JO</strain>
        <tissue evidence="1">Whole body</tissue>
    </source>
</reference>
<keyword evidence="2" id="KW-1185">Reference proteome</keyword>
<name>A0ABD1DZK6_HYPHA</name>
<evidence type="ECO:0000313" key="2">
    <source>
        <dbReference type="Proteomes" id="UP001566132"/>
    </source>
</evidence>
<dbReference type="EMBL" id="JBDJPC010000017">
    <property type="protein sequence ID" value="KAL1487836.1"/>
    <property type="molecule type" value="Genomic_DNA"/>
</dbReference>
<evidence type="ECO:0000313" key="1">
    <source>
        <dbReference type="EMBL" id="KAL1487836.1"/>
    </source>
</evidence>
<protein>
    <submittedName>
        <fullName evidence="1">Uncharacterized protein</fullName>
    </submittedName>
</protein>
<organism evidence="1 2">
    <name type="scientific">Hypothenemus hampei</name>
    <name type="common">Coffee berry borer</name>
    <dbReference type="NCBI Taxonomy" id="57062"/>
    <lineage>
        <taxon>Eukaryota</taxon>
        <taxon>Metazoa</taxon>
        <taxon>Ecdysozoa</taxon>
        <taxon>Arthropoda</taxon>
        <taxon>Hexapoda</taxon>
        <taxon>Insecta</taxon>
        <taxon>Pterygota</taxon>
        <taxon>Neoptera</taxon>
        <taxon>Endopterygota</taxon>
        <taxon>Coleoptera</taxon>
        <taxon>Polyphaga</taxon>
        <taxon>Cucujiformia</taxon>
        <taxon>Curculionidae</taxon>
        <taxon>Scolytinae</taxon>
        <taxon>Hypothenemus</taxon>
    </lineage>
</organism>
<dbReference type="Proteomes" id="UP001566132">
    <property type="component" value="Unassembled WGS sequence"/>
</dbReference>
<sequence>MGKDDIETFYGEIVIFRENSNKDNKQRCADSAVTSRKWTILQNFVKNYNEKIKPAATVTDLKCFDGKIRASLKDCADNLRNRQTSLTAIPDLEQKSQATSIDNHTFHPSANSTEIPLQTESFTRRRSLGRTLSSSSATSEEDPLQITIIPLERELNKDLQDITNKNTSEIPTSLQRQTRQKTRTELLFVQILSTQ</sequence>
<accession>A0ABD1DZK6</accession>
<comment type="caution">
    <text evidence="1">The sequence shown here is derived from an EMBL/GenBank/DDBJ whole genome shotgun (WGS) entry which is preliminary data.</text>
</comment>